<protein>
    <submittedName>
        <fullName evidence="1">Uncharacterized protein</fullName>
    </submittedName>
</protein>
<accession>A0AAE5BUE4</accession>
<evidence type="ECO:0000313" key="2">
    <source>
        <dbReference type="Proteomes" id="UP001193501"/>
    </source>
</evidence>
<name>A0AAE5BUE4_9RHOB</name>
<dbReference type="SUPFAM" id="SSF53448">
    <property type="entry name" value="Nucleotide-diphospho-sugar transferases"/>
    <property type="match status" value="1"/>
</dbReference>
<dbReference type="AlphaFoldDB" id="A0AAE5BUE4"/>
<evidence type="ECO:0000313" key="1">
    <source>
        <dbReference type="EMBL" id="NBZ87801.1"/>
    </source>
</evidence>
<sequence length="341" mass="38971">MRETRRRHVLPVLALLAVMSFNLLAIGQNGRLAHEALLLVASLRQNDPGFQGRVFIAEPTGARWQAETKVPEPQAKALQAMGAEILPFENKVFGQSYPYGNKIEALAALPDEPFLFLDTDTLVLSPLSQIPFDFARPSASMKREGTWPKIELYGPSYAEIWGSLYDRFGLDMAPTLDLSQPQDYWQRHLYFNAGWFFHQSPRAFGERFLTWAQAIKAQPPEPLILQELDPWLDQVTLPLVIHSFGGGRPGPELAAMDTTATCHYRAIPLLYAKESDRAVEVLESLFEDKALRQLVKEYEPYRRLVLQRHGRKARALFDQNDLPAREQVIRNTLKREGYWLR</sequence>
<dbReference type="InterPro" id="IPR029044">
    <property type="entry name" value="Nucleotide-diphossugar_trans"/>
</dbReference>
<dbReference type="EMBL" id="JAABNR010000007">
    <property type="protein sequence ID" value="NBZ87801.1"/>
    <property type="molecule type" value="Genomic_DNA"/>
</dbReference>
<proteinExistence type="predicted"/>
<gene>
    <name evidence="1" type="ORF">GV832_09445</name>
</gene>
<keyword evidence="2" id="KW-1185">Reference proteome</keyword>
<organism evidence="1 2">
    <name type="scientific">Stagnihabitans tardus</name>
    <dbReference type="NCBI Taxonomy" id="2699202"/>
    <lineage>
        <taxon>Bacteria</taxon>
        <taxon>Pseudomonadati</taxon>
        <taxon>Pseudomonadota</taxon>
        <taxon>Alphaproteobacteria</taxon>
        <taxon>Rhodobacterales</taxon>
        <taxon>Paracoccaceae</taxon>
        <taxon>Stagnihabitans</taxon>
    </lineage>
</organism>
<dbReference type="Proteomes" id="UP001193501">
    <property type="component" value="Unassembled WGS sequence"/>
</dbReference>
<comment type="caution">
    <text evidence="1">The sequence shown here is derived from an EMBL/GenBank/DDBJ whole genome shotgun (WGS) entry which is preliminary data.</text>
</comment>
<reference evidence="1" key="1">
    <citation type="submission" date="2020-01" db="EMBL/GenBank/DDBJ databases">
        <authorList>
            <person name="Chen W.-M."/>
        </authorList>
    </citation>
    <scope>NUCLEOTIDE SEQUENCE</scope>
    <source>
        <strain evidence="1">CYK-10</strain>
    </source>
</reference>